<dbReference type="SUPFAM" id="SSF81631">
    <property type="entry name" value="PAP/OAS1 substrate-binding domain"/>
    <property type="match status" value="1"/>
</dbReference>
<proteinExistence type="inferred from homology"/>
<feature type="compositionally biased region" description="Low complexity" evidence="5">
    <location>
        <begin position="81"/>
        <end position="90"/>
    </location>
</feature>
<dbReference type="EC" id="2.7.7.19" evidence="2"/>
<dbReference type="Gene3D" id="3.30.460.10">
    <property type="entry name" value="Beta Polymerase, domain 2"/>
    <property type="match status" value="1"/>
</dbReference>
<protein>
    <recommendedName>
        <fullName evidence="2">polynucleotide adenylyltransferase</fullName>
        <ecNumber evidence="2">2.7.7.19</ecNumber>
    </recommendedName>
</protein>
<feature type="compositionally biased region" description="Basic and acidic residues" evidence="5">
    <location>
        <begin position="252"/>
        <end position="264"/>
    </location>
</feature>
<dbReference type="InterPro" id="IPR043519">
    <property type="entry name" value="NT_sf"/>
</dbReference>
<organism evidence="8 9">
    <name type="scientific">Marasmiellus scandens</name>
    <dbReference type="NCBI Taxonomy" id="2682957"/>
    <lineage>
        <taxon>Eukaryota</taxon>
        <taxon>Fungi</taxon>
        <taxon>Dikarya</taxon>
        <taxon>Basidiomycota</taxon>
        <taxon>Agaricomycotina</taxon>
        <taxon>Agaricomycetes</taxon>
        <taxon>Agaricomycetidae</taxon>
        <taxon>Agaricales</taxon>
        <taxon>Marasmiineae</taxon>
        <taxon>Omphalotaceae</taxon>
        <taxon>Marasmiellus</taxon>
    </lineage>
</organism>
<dbReference type="InterPro" id="IPR054708">
    <property type="entry name" value="MTPAP-like_central"/>
</dbReference>
<feature type="compositionally biased region" description="Low complexity" evidence="5">
    <location>
        <begin position="106"/>
        <end position="122"/>
    </location>
</feature>
<evidence type="ECO:0000256" key="1">
    <source>
        <dbReference type="ARBA" id="ARBA00008593"/>
    </source>
</evidence>
<evidence type="ECO:0000256" key="4">
    <source>
        <dbReference type="ARBA" id="ARBA00022842"/>
    </source>
</evidence>
<feature type="compositionally biased region" description="Basic and acidic residues" evidence="5">
    <location>
        <begin position="850"/>
        <end position="862"/>
    </location>
</feature>
<dbReference type="Pfam" id="PF03828">
    <property type="entry name" value="PAP_assoc"/>
    <property type="match status" value="1"/>
</dbReference>
<feature type="compositionally biased region" description="Basic and acidic residues" evidence="5">
    <location>
        <begin position="160"/>
        <end position="234"/>
    </location>
</feature>
<feature type="domain" description="Poly(A) RNA polymerase mitochondrial-like central palm" evidence="7">
    <location>
        <begin position="429"/>
        <end position="554"/>
    </location>
</feature>
<dbReference type="PANTHER" id="PTHR23092">
    <property type="entry name" value="POLY(A) RNA POLYMERASE"/>
    <property type="match status" value="1"/>
</dbReference>
<keyword evidence="9" id="KW-1185">Reference proteome</keyword>
<feature type="compositionally biased region" description="Basic residues" evidence="5">
    <location>
        <begin position="94"/>
        <end position="105"/>
    </location>
</feature>
<evidence type="ECO:0000313" key="9">
    <source>
        <dbReference type="Proteomes" id="UP001498398"/>
    </source>
</evidence>
<dbReference type="Pfam" id="PF22600">
    <property type="entry name" value="MTPAP-like_central"/>
    <property type="match status" value="1"/>
</dbReference>
<dbReference type="SUPFAM" id="SSF81301">
    <property type="entry name" value="Nucleotidyltransferase"/>
    <property type="match status" value="1"/>
</dbReference>
<dbReference type="EMBL" id="JBANRG010000004">
    <property type="protein sequence ID" value="KAK7467715.1"/>
    <property type="molecule type" value="Genomic_DNA"/>
</dbReference>
<reference evidence="8 9" key="1">
    <citation type="submission" date="2024-01" db="EMBL/GenBank/DDBJ databases">
        <title>A draft genome for the cacao thread blight pathogen Marasmiellus scandens.</title>
        <authorList>
            <person name="Baruah I.K."/>
            <person name="Leung J."/>
            <person name="Bukari Y."/>
            <person name="Amoako-Attah I."/>
            <person name="Meinhardt L.W."/>
            <person name="Bailey B.A."/>
            <person name="Cohen S.P."/>
        </authorList>
    </citation>
    <scope>NUCLEOTIDE SEQUENCE [LARGE SCALE GENOMIC DNA]</scope>
    <source>
        <strain evidence="8 9">GH-19</strain>
    </source>
</reference>
<evidence type="ECO:0000259" key="6">
    <source>
        <dbReference type="Pfam" id="PF03828"/>
    </source>
</evidence>
<evidence type="ECO:0000313" key="8">
    <source>
        <dbReference type="EMBL" id="KAK7467715.1"/>
    </source>
</evidence>
<feature type="compositionally biased region" description="Acidic residues" evidence="5">
    <location>
        <begin position="896"/>
        <end position="915"/>
    </location>
</feature>
<dbReference type="InterPro" id="IPR045862">
    <property type="entry name" value="Trf4-like"/>
</dbReference>
<name>A0ABR1JVV1_9AGAR</name>
<feature type="compositionally biased region" description="Basic residues" evidence="5">
    <location>
        <begin position="337"/>
        <end position="346"/>
    </location>
</feature>
<keyword evidence="3" id="KW-0479">Metal-binding</keyword>
<feature type="compositionally biased region" description="Basic and acidic residues" evidence="5">
    <location>
        <begin position="347"/>
        <end position="391"/>
    </location>
</feature>
<evidence type="ECO:0000256" key="5">
    <source>
        <dbReference type="SAM" id="MobiDB-lite"/>
    </source>
</evidence>
<feature type="region of interest" description="Disordered" evidence="5">
    <location>
        <begin position="1"/>
        <end position="404"/>
    </location>
</feature>
<keyword evidence="4" id="KW-0460">Magnesium</keyword>
<comment type="similarity">
    <text evidence="1">Belongs to the DNA polymerase type-B-like family.</text>
</comment>
<dbReference type="CDD" id="cd05402">
    <property type="entry name" value="NT_PAP_TUTase"/>
    <property type="match status" value="1"/>
</dbReference>
<comment type="caution">
    <text evidence="8">The sequence shown here is derived from an EMBL/GenBank/DDBJ whole genome shotgun (WGS) entry which is preliminary data.</text>
</comment>
<dbReference type="PANTHER" id="PTHR23092:SF15">
    <property type="entry name" value="INACTIVE NON-CANONICAL POLY(A) RNA POLYMERASE PROTEIN TRF4-2-RELATED"/>
    <property type="match status" value="1"/>
</dbReference>
<evidence type="ECO:0000256" key="3">
    <source>
        <dbReference type="ARBA" id="ARBA00022723"/>
    </source>
</evidence>
<feature type="region of interest" description="Disordered" evidence="5">
    <location>
        <begin position="841"/>
        <end position="915"/>
    </location>
</feature>
<dbReference type="InterPro" id="IPR002058">
    <property type="entry name" value="PAP_assoc"/>
</dbReference>
<feature type="compositionally biased region" description="Low complexity" evidence="5">
    <location>
        <begin position="1"/>
        <end position="49"/>
    </location>
</feature>
<dbReference type="Gene3D" id="1.10.1410.10">
    <property type="match status" value="1"/>
</dbReference>
<evidence type="ECO:0000259" key="7">
    <source>
        <dbReference type="Pfam" id="PF22600"/>
    </source>
</evidence>
<sequence length="946" mass="105855">MDGVAAGPSSSTASGSKADPIPSSTIEATASSSSSQPKSKDTPTTSPLPQNKNQNQKDENAESTDKLLPTNETEENPPTLSSNSNSNSKESTTRTRRRKVKKKSRSSVVGNASASASTSVVSTPKTGTPRPEKDVEEEDIIVLSSGSDGEAKSNGKGKGKQKEGSESSKTKEKAKRKEHEKEKKNRRIENEEREREEGHRRERESRSRKDDRKRAEKEKEKDRRRDNRKREREGSLSLNRDLEIIDMDAFGDEDRDRDDSDRKMSKSKSKTKRQPVANGSTSKSFEESADFIPLADSDSDEDGIQKIHTSSSSKKRKGKERADEEDIDKERRDGSSRKRRKSRSRSRSRERDDREHNRDRNKDRRGRDRDRSPPDREWDRGKRKREDDRYARRGPPPASASVRSLGGRRLPWIDGLDFDKCRNVAELLHMEVEAFTKWISPSPVEDEIRNLLVTWITRAITQRFPDATVLPFGSYATKLYLPTGDIDLVVLSDTMAYNSKQTVLRTLADTIRRNNIANNISVIAKAKVPIIKFVTKAEYGGIPVDISINQPNGEVGARMVGGFLKDMKVVSSSAPLVPEEGEVQSSPVPGTHLEGSLALRALIVLTKQFLSQRSMNEVFTGGLSSYSITVLVISFLQMHPKIRRGEVDPERNLGTMVMDFFELYGCYFNYENVGISVREGGRYFDKKRRGWVAEYSGGGGRGGRGGGGMMLSIEDPADPSNDISSGSYAFPRVRTTFAGAYNILKATAFLKAGIISSRKKGNSVRFSYRDRDVDAEEDMSILGHILDVGQDMINHRHIVQEVYDRRTLHNLLGIKPRPVVVSHATNEVDSLSAGTVSRVWNAPEDDDEDHFVPDSRSRRHASDDDDEGGRYAIGKQPPNKRRKIDADRPVVSFTTDESEAEDETNSDADSLMEEEGEYDLDFGEFKIKGSASVEKRSYWLSKGVVE</sequence>
<accession>A0ABR1JVV1</accession>
<feature type="domain" description="PAP-associated" evidence="6">
    <location>
        <begin position="652"/>
        <end position="721"/>
    </location>
</feature>
<evidence type="ECO:0000256" key="2">
    <source>
        <dbReference type="ARBA" id="ARBA00012388"/>
    </source>
</evidence>
<gene>
    <name evidence="8" type="ORF">VKT23_004767</name>
</gene>
<feature type="compositionally biased region" description="Basic and acidic residues" evidence="5">
    <location>
        <begin position="55"/>
        <end position="65"/>
    </location>
</feature>
<dbReference type="Proteomes" id="UP001498398">
    <property type="component" value="Unassembled WGS sequence"/>
</dbReference>